<evidence type="ECO:0000313" key="1">
    <source>
        <dbReference type="EMBL" id="CAL8128349.1"/>
    </source>
</evidence>
<name>A0ABP1RHF6_9HEXA</name>
<dbReference type="Proteomes" id="UP001642540">
    <property type="component" value="Unassembled WGS sequence"/>
</dbReference>
<gene>
    <name evidence="1" type="ORF">ODALV1_LOCUS22195</name>
</gene>
<keyword evidence="2" id="KW-1185">Reference proteome</keyword>
<comment type="caution">
    <text evidence="1">The sequence shown here is derived from an EMBL/GenBank/DDBJ whole genome shotgun (WGS) entry which is preliminary data.</text>
</comment>
<organism evidence="1 2">
    <name type="scientific">Orchesella dallaii</name>
    <dbReference type="NCBI Taxonomy" id="48710"/>
    <lineage>
        <taxon>Eukaryota</taxon>
        <taxon>Metazoa</taxon>
        <taxon>Ecdysozoa</taxon>
        <taxon>Arthropoda</taxon>
        <taxon>Hexapoda</taxon>
        <taxon>Collembola</taxon>
        <taxon>Entomobryomorpha</taxon>
        <taxon>Entomobryoidea</taxon>
        <taxon>Orchesellidae</taxon>
        <taxon>Orchesellinae</taxon>
        <taxon>Orchesella</taxon>
    </lineage>
</organism>
<accession>A0ABP1RHF6</accession>
<proteinExistence type="predicted"/>
<sequence length="62" mass="7014">MLETPVNFDLIVAQSTRAWVTYVPDDRNLVTKALVLARSLKRVCSANKTVVFVSYSLSEKLR</sequence>
<dbReference type="EMBL" id="CAXLJM020000075">
    <property type="protein sequence ID" value="CAL8128349.1"/>
    <property type="molecule type" value="Genomic_DNA"/>
</dbReference>
<evidence type="ECO:0000313" key="2">
    <source>
        <dbReference type="Proteomes" id="UP001642540"/>
    </source>
</evidence>
<reference evidence="1 2" key="1">
    <citation type="submission" date="2024-08" db="EMBL/GenBank/DDBJ databases">
        <authorList>
            <person name="Cucini C."/>
            <person name="Frati F."/>
        </authorList>
    </citation>
    <scope>NUCLEOTIDE SEQUENCE [LARGE SCALE GENOMIC DNA]</scope>
</reference>
<protein>
    <submittedName>
        <fullName evidence="1">Uncharacterized protein</fullName>
    </submittedName>
</protein>